<accession>A0A7W5V4R6</accession>
<dbReference type="Gene3D" id="2.160.20.10">
    <property type="entry name" value="Single-stranded right-handed beta-helix, Pectin lyase-like"/>
    <property type="match status" value="2"/>
</dbReference>
<dbReference type="RefSeq" id="WP_183651884.1">
    <property type="nucleotide sequence ID" value="NZ_JACIBV010000001.1"/>
</dbReference>
<organism evidence="5 6">
    <name type="scientific">Nonomuraea dietziae</name>
    <dbReference type="NCBI Taxonomy" id="65515"/>
    <lineage>
        <taxon>Bacteria</taxon>
        <taxon>Bacillati</taxon>
        <taxon>Actinomycetota</taxon>
        <taxon>Actinomycetes</taxon>
        <taxon>Streptosporangiales</taxon>
        <taxon>Streptosporangiaceae</taxon>
        <taxon>Nonomuraea</taxon>
    </lineage>
</organism>
<sequence>MSAADGDDGNAGTAESPLRTAAAAVGRAKADAMTTIVLRGGDYRESLGGIAKPVTIEAYPGEEVWFKGSTLVEPGTFVADGSAWRLDGWNPDICRPGADGRACVFPPDIVQGNELAGDPAMVFYNGAPLRQVAAHDRLGKDTFYWDSARGRLYVGNDPTGQVVEVSSRRYALQFLAGAENSVVRGIGFAQYATSQDYRKHPAVVISQADGVVLEDNTITLNAAAGVVANASDMRITGNEISFNGSNGVLSYRAVGLRFESNKIVGNNQERTGLESSRSLAGAGMKATYLRKAIIKDNVFEGNIGTGFWCDLSCEDVTIVGNLAKGNAKHGLYYEVSARGLIASNLMTGNGQSGLKISGSNHVRVYNNTLADNAQTLLVAEDPRPNTDRCDADNCPSEEALARGVTWDTSDVTLMNNVFAARAQGAAVIETVDANGQASGRRVGAKGMIPGTQMDHNAYHRAGPGSPPHVVTWAQPSGGEVGYPTLAAFKATGHERHGRYLEGAQPLFAGADDYRVLQDSQAAEKGAPLPADIAAALEVEEGTRPPLGALRWPDSDSGGSEPTATASPSPSPTPADRQGVLRRPVHFLVHASTGHVLMTLDRREAERAASRGYDSRGVGFLASSGRARALAPVHRLLHPVTGDRLLLTSAAERDTAVTRWGYTVEGVAFYASVSPTAGLVDIHRLQKGAYHRYVIGPAARDAAIAEGWRYEHVAFYARPPAY</sequence>
<keyword evidence="6" id="KW-1185">Reference proteome</keyword>
<evidence type="ECO:0000313" key="5">
    <source>
        <dbReference type="EMBL" id="MBB3729089.1"/>
    </source>
</evidence>
<dbReference type="SMART" id="SM00710">
    <property type="entry name" value="PbH1"/>
    <property type="match status" value="7"/>
</dbReference>
<dbReference type="InterPro" id="IPR043708">
    <property type="entry name" value="DUF5648"/>
</dbReference>
<evidence type="ECO:0000259" key="3">
    <source>
        <dbReference type="Pfam" id="PF13229"/>
    </source>
</evidence>
<dbReference type="InterPro" id="IPR011050">
    <property type="entry name" value="Pectin_lyase_fold/virulence"/>
</dbReference>
<protein>
    <submittedName>
        <fullName evidence="5">Parallel beta-helix repeat protein</fullName>
    </submittedName>
</protein>
<feature type="region of interest" description="Disordered" evidence="2">
    <location>
        <begin position="541"/>
        <end position="577"/>
    </location>
</feature>
<gene>
    <name evidence="5" type="ORF">FHR33_004949</name>
</gene>
<dbReference type="SUPFAM" id="SSF51126">
    <property type="entry name" value="Pectin lyase-like"/>
    <property type="match status" value="1"/>
</dbReference>
<dbReference type="EMBL" id="JACIBV010000001">
    <property type="protein sequence ID" value="MBB3729089.1"/>
    <property type="molecule type" value="Genomic_DNA"/>
</dbReference>
<dbReference type="InterPro" id="IPR039448">
    <property type="entry name" value="Beta_helix"/>
</dbReference>
<dbReference type="AlphaFoldDB" id="A0A7W5V4R6"/>
<dbReference type="Proteomes" id="UP000579945">
    <property type="component" value="Unassembled WGS sequence"/>
</dbReference>
<feature type="domain" description="DUF5648" evidence="4">
    <location>
        <begin position="587"/>
        <end position="716"/>
    </location>
</feature>
<dbReference type="InterPro" id="IPR006626">
    <property type="entry name" value="PbH1"/>
</dbReference>
<evidence type="ECO:0000256" key="2">
    <source>
        <dbReference type="SAM" id="MobiDB-lite"/>
    </source>
</evidence>
<dbReference type="Pfam" id="PF18885">
    <property type="entry name" value="DUF5648"/>
    <property type="match status" value="1"/>
</dbReference>
<dbReference type="InterPro" id="IPR051550">
    <property type="entry name" value="SCF-Subunits/Alg-Epimerases"/>
</dbReference>
<evidence type="ECO:0000259" key="4">
    <source>
        <dbReference type="Pfam" id="PF18885"/>
    </source>
</evidence>
<evidence type="ECO:0000256" key="1">
    <source>
        <dbReference type="ARBA" id="ARBA00022737"/>
    </source>
</evidence>
<name>A0A7W5V4R6_9ACTN</name>
<dbReference type="Pfam" id="PF13229">
    <property type="entry name" value="Beta_helix"/>
    <property type="match status" value="1"/>
</dbReference>
<dbReference type="PANTHER" id="PTHR22990">
    <property type="entry name" value="F-BOX ONLY PROTEIN"/>
    <property type="match status" value="1"/>
</dbReference>
<proteinExistence type="predicted"/>
<evidence type="ECO:0000313" key="6">
    <source>
        <dbReference type="Proteomes" id="UP000579945"/>
    </source>
</evidence>
<dbReference type="PANTHER" id="PTHR22990:SF15">
    <property type="entry name" value="F-BOX ONLY PROTEIN 10"/>
    <property type="match status" value="1"/>
</dbReference>
<reference evidence="5 6" key="1">
    <citation type="submission" date="2020-08" db="EMBL/GenBank/DDBJ databases">
        <title>Sequencing the genomes of 1000 actinobacteria strains.</title>
        <authorList>
            <person name="Klenk H.-P."/>
        </authorList>
    </citation>
    <scope>NUCLEOTIDE SEQUENCE [LARGE SCALE GENOMIC DNA]</scope>
    <source>
        <strain evidence="5 6">DSM 44320</strain>
    </source>
</reference>
<keyword evidence="1" id="KW-0677">Repeat</keyword>
<comment type="caution">
    <text evidence="5">The sequence shown here is derived from an EMBL/GenBank/DDBJ whole genome shotgun (WGS) entry which is preliminary data.</text>
</comment>
<dbReference type="GeneID" id="95391288"/>
<dbReference type="InterPro" id="IPR012334">
    <property type="entry name" value="Pectin_lyas_fold"/>
</dbReference>
<feature type="domain" description="Right handed beta helix" evidence="3">
    <location>
        <begin position="202"/>
        <end position="368"/>
    </location>
</feature>